<reference evidence="2" key="1">
    <citation type="submission" date="2016-12" db="EMBL/GenBank/DDBJ databases">
        <title>Draft genome sequence of Roseomonas mucosa strain AU37, isolated from a peripheral intravenous catheter.</title>
        <authorList>
            <person name="Choudhury M.A."/>
            <person name="Sidjabat H.E."/>
            <person name="Wailan A.M."/>
            <person name="Zhang L."/>
            <person name="Marsh N.M."/>
            <person name="Rickard C.M."/>
            <person name="Davies M."/>
            <person name="Mcmillan D.J."/>
        </authorList>
    </citation>
    <scope>NUCLEOTIDE SEQUENCE [LARGE SCALE GENOMIC DNA]</scope>
    <source>
        <strain evidence="2">AU37</strain>
    </source>
</reference>
<feature type="region of interest" description="Disordered" evidence="1">
    <location>
        <begin position="26"/>
        <end position="130"/>
    </location>
</feature>
<comment type="caution">
    <text evidence="2">The sequence shown here is derived from an EMBL/GenBank/DDBJ whole genome shotgun (WGS) entry which is preliminary data.</text>
</comment>
<organism evidence="2 3">
    <name type="scientific">Roseomonas mucosa</name>
    <dbReference type="NCBI Taxonomy" id="207340"/>
    <lineage>
        <taxon>Bacteria</taxon>
        <taxon>Pseudomonadati</taxon>
        <taxon>Pseudomonadota</taxon>
        <taxon>Alphaproteobacteria</taxon>
        <taxon>Acetobacterales</taxon>
        <taxon>Roseomonadaceae</taxon>
        <taxon>Roseomonas</taxon>
    </lineage>
</organism>
<accession>A0A1S8D8D8</accession>
<protein>
    <submittedName>
        <fullName evidence="2">Uncharacterized protein</fullName>
    </submittedName>
</protein>
<keyword evidence="3" id="KW-1185">Reference proteome</keyword>
<dbReference type="EMBL" id="LLWF02000016">
    <property type="protein sequence ID" value="ONH83890.1"/>
    <property type="molecule type" value="Genomic_DNA"/>
</dbReference>
<dbReference type="AlphaFoldDB" id="A0A1S8D8D8"/>
<dbReference type="Proteomes" id="UP000054844">
    <property type="component" value="Unassembled WGS sequence"/>
</dbReference>
<evidence type="ECO:0000313" key="2">
    <source>
        <dbReference type="EMBL" id="ONH83890.1"/>
    </source>
</evidence>
<name>A0A1S8D8D8_9PROT</name>
<feature type="compositionally biased region" description="Pro residues" evidence="1">
    <location>
        <begin position="75"/>
        <end position="96"/>
    </location>
</feature>
<gene>
    <name evidence="2" type="ORF">APZ41_007435</name>
</gene>
<proteinExistence type="predicted"/>
<sequence>MATRAQVLGWGTSLVLHAAVAVPLFLTPEPPPSAAEVEMPVELAVMAPQETPDNPAEASEPAAAPPPAETVKAVEPPPPTEAEPPPPMQAAEPPPVQTAEVAEAPPPDPEPALEPLPEPPPPAPDRVAGP</sequence>
<feature type="non-terminal residue" evidence="2">
    <location>
        <position position="130"/>
    </location>
</feature>
<feature type="compositionally biased region" description="Pro residues" evidence="1">
    <location>
        <begin position="104"/>
        <end position="124"/>
    </location>
</feature>
<dbReference type="STRING" id="207340.APZ41_007435"/>
<evidence type="ECO:0000313" key="3">
    <source>
        <dbReference type="Proteomes" id="UP000054844"/>
    </source>
</evidence>
<evidence type="ECO:0000256" key="1">
    <source>
        <dbReference type="SAM" id="MobiDB-lite"/>
    </source>
</evidence>